<name>A0ABR8C8P0_9CYAN</name>
<evidence type="ECO:0000313" key="1">
    <source>
        <dbReference type="EMBL" id="MBD2316633.1"/>
    </source>
</evidence>
<evidence type="ECO:0000313" key="2">
    <source>
        <dbReference type="Proteomes" id="UP000618445"/>
    </source>
</evidence>
<dbReference type="RefSeq" id="WP_190577521.1">
    <property type="nucleotide sequence ID" value="NZ_CAWPQU010000078.1"/>
</dbReference>
<dbReference type="Proteomes" id="UP000618445">
    <property type="component" value="Unassembled WGS sequence"/>
</dbReference>
<protein>
    <submittedName>
        <fullName evidence="1">Uncharacterized protein</fullName>
    </submittedName>
</protein>
<gene>
    <name evidence="1" type="ORF">H6G05_07205</name>
</gene>
<sequence length="48" mass="5345">MTIQIAHTPHGWLVFGLGGNLDIDCCYGSDRAAAFQHFIYLLNHGELK</sequence>
<reference evidence="1 2" key="1">
    <citation type="journal article" date="2020" name="ISME J.">
        <title>Comparative genomics reveals insights into cyanobacterial evolution and habitat adaptation.</title>
        <authorList>
            <person name="Chen M.Y."/>
            <person name="Teng W.K."/>
            <person name="Zhao L."/>
            <person name="Hu C.X."/>
            <person name="Zhou Y.K."/>
            <person name="Han B.P."/>
            <person name="Song L.R."/>
            <person name="Shu W.S."/>
        </authorList>
    </citation>
    <scope>NUCLEOTIDE SEQUENCE [LARGE SCALE GENOMIC DNA]</scope>
    <source>
        <strain evidence="1 2">FACHB-1050</strain>
    </source>
</reference>
<dbReference type="EMBL" id="JACJQY010000008">
    <property type="protein sequence ID" value="MBD2316633.1"/>
    <property type="molecule type" value="Genomic_DNA"/>
</dbReference>
<comment type="caution">
    <text evidence="1">The sequence shown here is derived from an EMBL/GenBank/DDBJ whole genome shotgun (WGS) entry which is preliminary data.</text>
</comment>
<keyword evidence="2" id="KW-1185">Reference proteome</keyword>
<accession>A0ABR8C8P0</accession>
<proteinExistence type="predicted"/>
<organism evidence="1 2">
    <name type="scientific">Phormidium tenue FACHB-1050</name>
    <dbReference type="NCBI Taxonomy" id="2692857"/>
    <lineage>
        <taxon>Bacteria</taxon>
        <taxon>Bacillati</taxon>
        <taxon>Cyanobacteriota</taxon>
        <taxon>Cyanophyceae</taxon>
        <taxon>Oscillatoriophycideae</taxon>
        <taxon>Oscillatoriales</taxon>
        <taxon>Oscillatoriaceae</taxon>
        <taxon>Phormidium</taxon>
    </lineage>
</organism>